<dbReference type="PROSITE" id="PS00395">
    <property type="entry name" value="ALANINE_RACEMASE"/>
    <property type="match status" value="1"/>
</dbReference>
<dbReference type="InterPro" id="IPR011079">
    <property type="entry name" value="Ala_racemase_C"/>
</dbReference>
<dbReference type="GO" id="GO:0030170">
    <property type="term" value="F:pyridoxal phosphate binding"/>
    <property type="evidence" value="ECO:0007669"/>
    <property type="project" value="UniProtKB-UniRule"/>
</dbReference>
<organism evidence="8 9">
    <name type="scientific">Salinivirga cyanobacteriivorans</name>
    <dbReference type="NCBI Taxonomy" id="1307839"/>
    <lineage>
        <taxon>Bacteria</taxon>
        <taxon>Pseudomonadati</taxon>
        <taxon>Bacteroidota</taxon>
        <taxon>Bacteroidia</taxon>
        <taxon>Bacteroidales</taxon>
        <taxon>Salinivirgaceae</taxon>
        <taxon>Salinivirga</taxon>
    </lineage>
</organism>
<feature type="modified residue" description="N6-(pyridoxal phosphate)lysine" evidence="4 5">
    <location>
        <position position="52"/>
    </location>
</feature>
<protein>
    <recommendedName>
        <fullName evidence="4">Alanine racemase</fullName>
        <ecNumber evidence="4">5.1.1.1</ecNumber>
    </recommendedName>
</protein>
<dbReference type="EMBL" id="CP013118">
    <property type="protein sequence ID" value="ALO14755.1"/>
    <property type="molecule type" value="Genomic_DNA"/>
</dbReference>
<dbReference type="PATRIC" id="fig|1307839.3.peg.1179"/>
<feature type="domain" description="Alanine racemase C-terminal" evidence="7">
    <location>
        <begin position="270"/>
        <end position="398"/>
    </location>
</feature>
<dbReference type="PANTHER" id="PTHR30511">
    <property type="entry name" value="ALANINE RACEMASE"/>
    <property type="match status" value="1"/>
</dbReference>
<evidence type="ECO:0000256" key="3">
    <source>
        <dbReference type="ARBA" id="ARBA00023235"/>
    </source>
</evidence>
<accession>A0A0S2HXF1</accession>
<dbReference type="PRINTS" id="PR00992">
    <property type="entry name" value="ALARACEMASE"/>
</dbReference>
<dbReference type="CDD" id="cd00430">
    <property type="entry name" value="PLPDE_III_AR"/>
    <property type="match status" value="1"/>
</dbReference>
<feature type="binding site" evidence="4 6">
    <location>
        <position position="151"/>
    </location>
    <ligand>
        <name>substrate</name>
    </ligand>
</feature>
<dbReference type="Gene3D" id="2.40.37.10">
    <property type="entry name" value="Lyase, Ornithine Decarboxylase, Chain A, domain 1"/>
    <property type="match status" value="1"/>
</dbReference>
<evidence type="ECO:0000313" key="9">
    <source>
        <dbReference type="Proteomes" id="UP000064893"/>
    </source>
</evidence>
<dbReference type="InterPro" id="IPR009006">
    <property type="entry name" value="Ala_racemase/Decarboxylase_C"/>
</dbReference>
<comment type="function">
    <text evidence="4">Catalyzes the interconversion of L-alanine and D-alanine. May also act on other amino acids.</text>
</comment>
<dbReference type="GO" id="GO:0005829">
    <property type="term" value="C:cytosol"/>
    <property type="evidence" value="ECO:0007669"/>
    <property type="project" value="TreeGrafter"/>
</dbReference>
<keyword evidence="9" id="KW-1185">Reference proteome</keyword>
<dbReference type="InterPro" id="IPR000821">
    <property type="entry name" value="Ala_racemase"/>
</dbReference>
<feature type="active site" description="Proton acceptor; specific for L-alanine" evidence="4">
    <location>
        <position position="291"/>
    </location>
</feature>
<dbReference type="NCBIfam" id="TIGR00492">
    <property type="entry name" value="alr"/>
    <property type="match status" value="1"/>
</dbReference>
<feature type="active site" description="Proton acceptor; specific for D-alanine" evidence="4">
    <location>
        <position position="52"/>
    </location>
</feature>
<dbReference type="KEGG" id="blq:L21SP5_01091"/>
<keyword evidence="2 4" id="KW-0663">Pyridoxal phosphate</keyword>
<evidence type="ECO:0000256" key="2">
    <source>
        <dbReference type="ARBA" id="ARBA00022898"/>
    </source>
</evidence>
<comment type="similarity">
    <text evidence="4">Belongs to the alanine racemase family.</text>
</comment>
<comment type="pathway">
    <text evidence="4">Amino-acid biosynthesis; D-alanine biosynthesis; D-alanine from L-alanine: step 1/1.</text>
</comment>
<dbReference type="UniPathway" id="UPA00042">
    <property type="reaction ID" value="UER00497"/>
</dbReference>
<dbReference type="Pfam" id="PF00842">
    <property type="entry name" value="Ala_racemase_C"/>
    <property type="match status" value="1"/>
</dbReference>
<dbReference type="Proteomes" id="UP000064893">
    <property type="component" value="Chromosome"/>
</dbReference>
<comment type="cofactor">
    <cofactor evidence="1 4 5">
        <name>pyridoxal 5'-phosphate</name>
        <dbReference type="ChEBI" id="CHEBI:597326"/>
    </cofactor>
</comment>
<dbReference type="GO" id="GO:0030632">
    <property type="term" value="P:D-alanine biosynthetic process"/>
    <property type="evidence" value="ECO:0007669"/>
    <property type="project" value="UniProtKB-UniRule"/>
</dbReference>
<dbReference type="SUPFAM" id="SSF50621">
    <property type="entry name" value="Alanine racemase C-terminal domain-like"/>
    <property type="match status" value="1"/>
</dbReference>
<dbReference type="Pfam" id="PF01168">
    <property type="entry name" value="Ala_racemase_N"/>
    <property type="match status" value="1"/>
</dbReference>
<gene>
    <name evidence="8" type="primary">alr_2</name>
    <name evidence="8" type="ORF">L21SP5_01091</name>
</gene>
<evidence type="ECO:0000256" key="1">
    <source>
        <dbReference type="ARBA" id="ARBA00001933"/>
    </source>
</evidence>
<evidence type="ECO:0000256" key="4">
    <source>
        <dbReference type="HAMAP-Rule" id="MF_01201"/>
    </source>
</evidence>
<reference evidence="8 9" key="1">
    <citation type="submission" date="2015-11" db="EMBL/GenBank/DDBJ databases">
        <title>Description and complete genome sequence of a novel strain predominating in hypersaline microbial mats and representing a new family of the Bacteriodetes phylum.</title>
        <authorList>
            <person name="Spring S."/>
            <person name="Bunk B."/>
            <person name="Sproer C."/>
            <person name="Klenk H.-P."/>
        </authorList>
    </citation>
    <scope>NUCLEOTIDE SEQUENCE [LARGE SCALE GENOMIC DNA]</scope>
    <source>
        <strain evidence="8 9">L21-Spi-D4</strain>
    </source>
</reference>
<comment type="catalytic activity">
    <reaction evidence="4">
        <text>L-alanine = D-alanine</text>
        <dbReference type="Rhea" id="RHEA:20249"/>
        <dbReference type="ChEBI" id="CHEBI:57416"/>
        <dbReference type="ChEBI" id="CHEBI:57972"/>
        <dbReference type="EC" id="5.1.1.1"/>
    </reaction>
</comment>
<dbReference type="HAMAP" id="MF_01201">
    <property type="entry name" value="Ala_racemase"/>
    <property type="match status" value="1"/>
</dbReference>
<dbReference type="STRING" id="1307839.L21SP5_01091"/>
<dbReference type="PANTHER" id="PTHR30511:SF0">
    <property type="entry name" value="ALANINE RACEMASE, CATABOLIC-RELATED"/>
    <property type="match status" value="1"/>
</dbReference>
<name>A0A0S2HXF1_9BACT</name>
<dbReference type="InterPro" id="IPR029066">
    <property type="entry name" value="PLP-binding_barrel"/>
</dbReference>
<dbReference type="Gene3D" id="3.20.20.10">
    <property type="entry name" value="Alanine racemase"/>
    <property type="match status" value="1"/>
</dbReference>
<dbReference type="SUPFAM" id="SSF51419">
    <property type="entry name" value="PLP-binding barrel"/>
    <property type="match status" value="1"/>
</dbReference>
<dbReference type="SMART" id="SM01005">
    <property type="entry name" value="Ala_racemase_C"/>
    <property type="match status" value="1"/>
</dbReference>
<evidence type="ECO:0000256" key="6">
    <source>
        <dbReference type="PIRSR" id="PIRSR600821-52"/>
    </source>
</evidence>
<proteinExistence type="inferred from homology"/>
<dbReference type="InterPro" id="IPR020622">
    <property type="entry name" value="Ala_racemase_pyridoxalP-BS"/>
</dbReference>
<dbReference type="InterPro" id="IPR001608">
    <property type="entry name" value="Ala_racemase_N"/>
</dbReference>
<dbReference type="EC" id="5.1.1.1" evidence="4"/>
<dbReference type="GO" id="GO:0008784">
    <property type="term" value="F:alanine racemase activity"/>
    <property type="evidence" value="ECO:0007669"/>
    <property type="project" value="UniProtKB-UniRule"/>
</dbReference>
<feature type="binding site" evidence="4 6">
    <location>
        <position position="339"/>
    </location>
    <ligand>
        <name>substrate</name>
    </ligand>
</feature>
<sequence length="399" mass="45397">MERNLRNSRKLKKINMSANLRTWIEIDKKAYLHNLEFLKSIFKDTDISSVVKGNAYGHGIEQIVPLAQNAGINYFSVFSLEEACRVHSVKNKDAHLMIMGYIPNDSYEWVIEHDISFFIYEPGDLNKAILAAKKVKKKANIHLELETGMNRTGLDDLNLNKAIKIIKENKNHVNIKGVCTHLAGAESIANHVRIKRQIINYNRQLNQIKKQGCEPEKLHMACSAAAISYPRTRKDLIRTGILQYGFWPSFETRIAFMQKYKHTIDPLRRVLSWKSRVMHIKTVEPGEFISYGTAFFASEKKKIAVVPVGYADGFNRSLSNNGRVLIHGKIASVIGLVNMNMLIADITHINNVKPGDEVVLIGKQKNNIIRVSSFSEFTQQVNYELLTRLPGSIPRIIKN</sequence>
<evidence type="ECO:0000259" key="7">
    <source>
        <dbReference type="SMART" id="SM01005"/>
    </source>
</evidence>
<evidence type="ECO:0000256" key="5">
    <source>
        <dbReference type="PIRSR" id="PIRSR600821-50"/>
    </source>
</evidence>
<keyword evidence="3 4" id="KW-0413">Isomerase</keyword>
<dbReference type="AlphaFoldDB" id="A0A0S2HXF1"/>
<evidence type="ECO:0000313" key="8">
    <source>
        <dbReference type="EMBL" id="ALO14755.1"/>
    </source>
</evidence>